<dbReference type="GO" id="GO:0008696">
    <property type="term" value="F:4-amino-4-deoxychorismate lyase activity"/>
    <property type="evidence" value="ECO:0007669"/>
    <property type="project" value="UniProtKB-EC"/>
</dbReference>
<keyword evidence="13" id="KW-0032">Aminotransferase</keyword>
<evidence type="ECO:0000256" key="12">
    <source>
        <dbReference type="RuleBase" id="RU004516"/>
    </source>
</evidence>
<dbReference type="RefSeq" id="WP_094786103.1">
    <property type="nucleotide sequence ID" value="NZ_NDXW01000001.1"/>
</dbReference>
<evidence type="ECO:0000256" key="11">
    <source>
        <dbReference type="RuleBase" id="RU004106"/>
    </source>
</evidence>
<evidence type="ECO:0000313" key="14">
    <source>
        <dbReference type="Proteomes" id="UP000257039"/>
    </source>
</evidence>
<evidence type="ECO:0000313" key="13">
    <source>
        <dbReference type="EMBL" id="RDH42625.1"/>
    </source>
</evidence>
<dbReference type="SUPFAM" id="SSF56752">
    <property type="entry name" value="D-aminoacid aminotransferase-like PLP-dependent enzymes"/>
    <property type="match status" value="1"/>
</dbReference>
<comment type="function">
    <text evidence="8">Involved in the biosynthesis of p-aminobenzoate (PABA), a precursor of tetrahydrofolate. Converts 4-amino-4-deoxychorismate into 4-aminobenzoate (PABA) and pyruvate.</text>
</comment>
<accession>A0A4P9VHH6</accession>
<evidence type="ECO:0000256" key="9">
    <source>
        <dbReference type="ARBA" id="ARBA00069174"/>
    </source>
</evidence>
<comment type="cofactor">
    <cofactor evidence="1 12">
        <name>pyridoxal 5'-phosphate</name>
        <dbReference type="ChEBI" id="CHEBI:597326"/>
    </cofactor>
</comment>
<dbReference type="PANTHER" id="PTHR42743:SF10">
    <property type="entry name" value="D-ALANINE AMINOTRANSFERASE"/>
    <property type="match status" value="1"/>
</dbReference>
<comment type="similarity">
    <text evidence="2 11">Belongs to the class-IV pyridoxal-phosphate-dependent aminotransferase family.</text>
</comment>
<keyword evidence="13" id="KW-0808">Transferase</keyword>
<dbReference type="InterPro" id="IPR043132">
    <property type="entry name" value="BCAT-like_C"/>
</dbReference>
<keyword evidence="14" id="KW-1185">Reference proteome</keyword>
<dbReference type="InterPro" id="IPR001544">
    <property type="entry name" value="Aminotrans_IV"/>
</dbReference>
<dbReference type="GO" id="GO:0046656">
    <property type="term" value="P:folic acid biosynthetic process"/>
    <property type="evidence" value="ECO:0007669"/>
    <property type="project" value="UniProtKB-KW"/>
</dbReference>
<evidence type="ECO:0000256" key="4">
    <source>
        <dbReference type="ARBA" id="ARBA00022909"/>
    </source>
</evidence>
<organism evidence="13 14">
    <name type="scientific">Zooshikella ganghwensis</name>
    <dbReference type="NCBI Taxonomy" id="202772"/>
    <lineage>
        <taxon>Bacteria</taxon>
        <taxon>Pseudomonadati</taxon>
        <taxon>Pseudomonadota</taxon>
        <taxon>Gammaproteobacteria</taxon>
        <taxon>Oceanospirillales</taxon>
        <taxon>Zooshikellaceae</taxon>
        <taxon>Zooshikella</taxon>
    </lineage>
</organism>
<keyword evidence="4" id="KW-0289">Folate biosynthesis</keyword>
<dbReference type="AlphaFoldDB" id="A0A4P9VHH6"/>
<evidence type="ECO:0000256" key="3">
    <source>
        <dbReference type="ARBA" id="ARBA00022898"/>
    </source>
</evidence>
<dbReference type="Pfam" id="PF01063">
    <property type="entry name" value="Aminotran_4"/>
    <property type="match status" value="1"/>
</dbReference>
<proteinExistence type="inferred from homology"/>
<protein>
    <recommendedName>
        <fullName evidence="9">Aminodeoxychorismate lyase</fullName>
        <ecNumber evidence="6">4.1.3.38</ecNumber>
    </recommendedName>
    <alternativeName>
        <fullName evidence="10">4-amino-4-deoxychorismate lyase</fullName>
    </alternativeName>
</protein>
<evidence type="ECO:0000256" key="6">
    <source>
        <dbReference type="ARBA" id="ARBA00035676"/>
    </source>
</evidence>
<name>A0A4P9VHH6_9GAMM</name>
<dbReference type="InterPro" id="IPR043131">
    <property type="entry name" value="BCAT-like_N"/>
</dbReference>
<reference evidence="13 14" key="1">
    <citation type="submission" date="2017-04" db="EMBL/GenBank/DDBJ databases">
        <title>Draft genome sequence of Zooshikella ganghwensis VG4 isolated from Red Sea sediments.</title>
        <authorList>
            <person name="Rehman Z."/>
            <person name="Alam I."/>
            <person name="Kamau A."/>
            <person name="Bajic V."/>
            <person name="Leiknes T."/>
        </authorList>
    </citation>
    <scope>NUCLEOTIDE SEQUENCE [LARGE SCALE GENOMIC DNA]</scope>
    <source>
        <strain evidence="13 14">VG4</strain>
    </source>
</reference>
<dbReference type="InterPro" id="IPR036038">
    <property type="entry name" value="Aminotransferase-like"/>
</dbReference>
<dbReference type="PANTHER" id="PTHR42743">
    <property type="entry name" value="AMINO-ACID AMINOTRANSFERASE"/>
    <property type="match status" value="1"/>
</dbReference>
<dbReference type="InterPro" id="IPR018300">
    <property type="entry name" value="Aminotrans_IV_CS"/>
</dbReference>
<evidence type="ECO:0000256" key="10">
    <source>
        <dbReference type="ARBA" id="ARBA00080135"/>
    </source>
</evidence>
<dbReference type="FunFam" id="3.20.10.10:FF:000002">
    <property type="entry name" value="D-alanine aminotransferase"/>
    <property type="match status" value="1"/>
</dbReference>
<evidence type="ECO:0000256" key="2">
    <source>
        <dbReference type="ARBA" id="ARBA00009320"/>
    </source>
</evidence>
<comment type="caution">
    <text evidence="13">The sequence shown here is derived from an EMBL/GenBank/DDBJ whole genome shotgun (WGS) entry which is preliminary data.</text>
</comment>
<evidence type="ECO:0000256" key="8">
    <source>
        <dbReference type="ARBA" id="ARBA00054027"/>
    </source>
</evidence>
<dbReference type="EC" id="4.1.3.38" evidence="6"/>
<evidence type="ECO:0000256" key="5">
    <source>
        <dbReference type="ARBA" id="ARBA00035633"/>
    </source>
</evidence>
<dbReference type="GO" id="GO:0008483">
    <property type="term" value="F:transaminase activity"/>
    <property type="evidence" value="ECO:0007669"/>
    <property type="project" value="UniProtKB-KW"/>
</dbReference>
<comment type="catalytic activity">
    <reaction evidence="7">
        <text>4-amino-4-deoxychorismate = 4-aminobenzoate + pyruvate + H(+)</text>
        <dbReference type="Rhea" id="RHEA:16201"/>
        <dbReference type="ChEBI" id="CHEBI:15361"/>
        <dbReference type="ChEBI" id="CHEBI:15378"/>
        <dbReference type="ChEBI" id="CHEBI:17836"/>
        <dbReference type="ChEBI" id="CHEBI:58406"/>
        <dbReference type="EC" id="4.1.3.38"/>
    </reaction>
</comment>
<dbReference type="InterPro" id="IPR050571">
    <property type="entry name" value="Class-IV_PLP-Dep_Aminotrnsfr"/>
</dbReference>
<dbReference type="Gene3D" id="3.30.470.10">
    <property type="match status" value="1"/>
</dbReference>
<evidence type="ECO:0000256" key="7">
    <source>
        <dbReference type="ARBA" id="ARBA00049529"/>
    </source>
</evidence>
<dbReference type="Proteomes" id="UP000257039">
    <property type="component" value="Unassembled WGS sequence"/>
</dbReference>
<dbReference type="Gene3D" id="3.20.10.10">
    <property type="entry name" value="D-amino Acid Aminotransferase, subunit A, domain 2"/>
    <property type="match status" value="1"/>
</dbReference>
<dbReference type="GO" id="GO:0005829">
    <property type="term" value="C:cytosol"/>
    <property type="evidence" value="ECO:0007669"/>
    <property type="project" value="TreeGrafter"/>
</dbReference>
<keyword evidence="3 12" id="KW-0663">Pyridoxal phosphate</keyword>
<dbReference type="EMBL" id="NDXW01000001">
    <property type="protein sequence ID" value="RDH42625.1"/>
    <property type="molecule type" value="Genomic_DNA"/>
</dbReference>
<gene>
    <name evidence="13" type="ORF">B9G39_03725</name>
</gene>
<dbReference type="GO" id="GO:0008652">
    <property type="term" value="P:amino acid biosynthetic process"/>
    <property type="evidence" value="ECO:0007669"/>
    <property type="project" value="UniProtKB-ARBA"/>
</dbReference>
<dbReference type="CDD" id="cd01558">
    <property type="entry name" value="D-AAT_like"/>
    <property type="match status" value="1"/>
</dbReference>
<sequence length="295" mass="33203">MTQVYLNGRFINQQDAMVSVMDRGFMFADGAYEVIPAFYRVPFRIDQHLARLDFSLSSIRIENPLTHEQWRGVFDQLLAENAGEHQSIYLQVTRGVAADRNHLWPKGLVPTVLVMTSPLKMRLDESLSDIQGITAMTTEDLRWKRCDIKAIALLPNVLHRQRAEEAGADEAILINEQGQVTEGSSSNVFIVKGNEIATPPKTMPILGGITRDLVIELLQAGTQYKLSERMLLQSELRNADEVWITSSTKEICPVTMLDSQPVGNGNVGPVWHDIAARYQQYKLQLAADYRKNPPI</sequence>
<evidence type="ECO:0000256" key="1">
    <source>
        <dbReference type="ARBA" id="ARBA00001933"/>
    </source>
</evidence>
<comment type="pathway">
    <text evidence="5">Cofactor biosynthesis; tetrahydrofolate biosynthesis; 4-aminobenzoate from chorismate: step 2/2.</text>
</comment>
<dbReference type="PROSITE" id="PS00770">
    <property type="entry name" value="AA_TRANSFER_CLASS_4"/>
    <property type="match status" value="1"/>
</dbReference>